<keyword evidence="2" id="KW-1003">Cell membrane</keyword>
<dbReference type="Gene3D" id="3.40.50.300">
    <property type="entry name" value="P-loop containing nucleotide triphosphate hydrolases"/>
    <property type="match status" value="2"/>
</dbReference>
<dbReference type="RefSeq" id="WP_170920694.1">
    <property type="nucleotide sequence ID" value="NZ_FWXF01000040.1"/>
</dbReference>
<evidence type="ECO:0000256" key="2">
    <source>
        <dbReference type="ARBA" id="ARBA00022475"/>
    </source>
</evidence>
<evidence type="ECO:0000256" key="5">
    <source>
        <dbReference type="ARBA" id="ARBA00023136"/>
    </source>
</evidence>
<reference evidence="7 8" key="1">
    <citation type="submission" date="2017-04" db="EMBL/GenBank/DDBJ databases">
        <authorList>
            <person name="Afonso C.L."/>
            <person name="Miller P.J."/>
            <person name="Scott M.A."/>
            <person name="Spackman E."/>
            <person name="Goraichik I."/>
            <person name="Dimitrov K.M."/>
            <person name="Suarez D.L."/>
            <person name="Swayne D.E."/>
        </authorList>
    </citation>
    <scope>NUCLEOTIDE SEQUENCE [LARGE SCALE GENOMIC DNA]</scope>
    <source>
        <strain evidence="7 8">DSM 13146</strain>
    </source>
</reference>
<keyword evidence="5" id="KW-0472">Membrane</keyword>
<dbReference type="InterPro" id="IPR032689">
    <property type="entry name" value="TraG-D_C"/>
</dbReference>
<dbReference type="PANTHER" id="PTHR37937:SF1">
    <property type="entry name" value="CONJUGATIVE TRANSFER: DNA TRANSPORT"/>
    <property type="match status" value="1"/>
</dbReference>
<evidence type="ECO:0000313" key="7">
    <source>
        <dbReference type="EMBL" id="SMC28591.1"/>
    </source>
</evidence>
<dbReference type="PANTHER" id="PTHR37937">
    <property type="entry name" value="CONJUGATIVE TRANSFER: DNA TRANSPORT"/>
    <property type="match status" value="1"/>
</dbReference>
<dbReference type="GO" id="GO:0005886">
    <property type="term" value="C:plasma membrane"/>
    <property type="evidence" value="ECO:0007669"/>
    <property type="project" value="UniProtKB-SubCell"/>
</dbReference>
<evidence type="ECO:0000259" key="6">
    <source>
        <dbReference type="Pfam" id="PF12696"/>
    </source>
</evidence>
<evidence type="ECO:0000256" key="1">
    <source>
        <dbReference type="ARBA" id="ARBA00004651"/>
    </source>
</evidence>
<dbReference type="InterPro" id="IPR051539">
    <property type="entry name" value="T4SS-coupling_protein"/>
</dbReference>
<name>A0A1W1XYF7_9BACT</name>
<protein>
    <submittedName>
        <fullName evidence="7">AAA-like domain-containing protein</fullName>
    </submittedName>
</protein>
<dbReference type="Pfam" id="PF12696">
    <property type="entry name" value="TraG-D_C"/>
    <property type="match status" value="1"/>
</dbReference>
<dbReference type="CDD" id="cd01127">
    <property type="entry name" value="TrwB_TraG_TraD_VirD4"/>
    <property type="match status" value="1"/>
</dbReference>
<dbReference type="AlphaFoldDB" id="A0A1W1XYF7"/>
<gene>
    <name evidence="7" type="ORF">SAMN02746041_03285</name>
</gene>
<dbReference type="EMBL" id="FWXF01000040">
    <property type="protein sequence ID" value="SMC28591.1"/>
    <property type="molecule type" value="Genomic_DNA"/>
</dbReference>
<sequence>MLAKLIQMLGLNRKQNDRLCIGDAIALEDIYQVLPRIHAVSLGYADRLRHWITFGTTGCGKTRLVEYLVEQDIRAMRNVCVIDPKGDMDLIAKIISTAKETGRENEVCFLSPVYPEISMRINPFSHYYRPEEIVQHVVASLPVSKDEFFIEVAKEITLIAVFSLHYLNAKIRSGKSITIDQLREQVTREKLEALNKELEYHLGDPEVDHIHSALKQVIASPADYFSKITSTLRTTLSQLSVGSIGQVIGTTEENEFIRKLEAGERIIMVIHTGSLMFRAPALSLARIFLSMVQALVGRLYASQRAFDPPLMVYIDEASNVFYPGIEDLFNKSRGAGVAIHALTQSLSDLETFLGEARTRVIIDNCNTRMFFKVNDPATSKYVCDLAGHRAIYSPIFTPEGDMRYTSKEETVLDEASALRLRPRQFILFTQHRAYRGRTRDVRPCTLELNFKEIMETNTVQSPAAAVDVPSGM</sequence>
<dbReference type="SUPFAM" id="SSF52540">
    <property type="entry name" value="P-loop containing nucleoside triphosphate hydrolases"/>
    <property type="match status" value="1"/>
</dbReference>
<proteinExistence type="predicted"/>
<organism evidence="7 8">
    <name type="scientific">Desulfacinum hydrothermale DSM 13146</name>
    <dbReference type="NCBI Taxonomy" id="1121390"/>
    <lineage>
        <taxon>Bacteria</taxon>
        <taxon>Pseudomonadati</taxon>
        <taxon>Thermodesulfobacteriota</taxon>
        <taxon>Syntrophobacteria</taxon>
        <taxon>Syntrophobacterales</taxon>
        <taxon>Syntrophobacteraceae</taxon>
        <taxon>Desulfacinum</taxon>
    </lineage>
</organism>
<accession>A0A1W1XYF7</accession>
<dbReference type="Proteomes" id="UP000192783">
    <property type="component" value="Unassembled WGS sequence"/>
</dbReference>
<keyword evidence="8" id="KW-1185">Reference proteome</keyword>
<dbReference type="STRING" id="1121390.SAMN02746041_03285"/>
<dbReference type="InterPro" id="IPR027417">
    <property type="entry name" value="P-loop_NTPase"/>
</dbReference>
<keyword evidence="3" id="KW-0812">Transmembrane</keyword>
<evidence type="ECO:0000256" key="4">
    <source>
        <dbReference type="ARBA" id="ARBA00022989"/>
    </source>
</evidence>
<evidence type="ECO:0000256" key="3">
    <source>
        <dbReference type="ARBA" id="ARBA00022692"/>
    </source>
</evidence>
<comment type="subcellular location">
    <subcellularLocation>
        <location evidence="1">Cell membrane</location>
        <topology evidence="1">Multi-pass membrane protein</topology>
    </subcellularLocation>
</comment>
<keyword evidence="4" id="KW-1133">Transmembrane helix</keyword>
<evidence type="ECO:0000313" key="8">
    <source>
        <dbReference type="Proteomes" id="UP000192783"/>
    </source>
</evidence>
<feature type="domain" description="TraD/TraG TraM recognition site" evidence="6">
    <location>
        <begin position="309"/>
        <end position="392"/>
    </location>
</feature>